<evidence type="ECO:0000313" key="3">
    <source>
        <dbReference type="Proteomes" id="UP000569951"/>
    </source>
</evidence>
<sequence>MSTHTEAVQKLNALIKGIRIAMLTTQAQDGALHSRPMGTIDAEFDGTLWFFTAWDSTKADELRQHPNVNVAYADPAHQRYVSVVGRAEMVRDDAKARELWNPMLKAWFPEGLEDPELALIRIDVDGAEYWDSPSGTAVVLAGFVKAALTGKRAQGGENEKLQL</sequence>
<gene>
    <name evidence="2" type="ORF">HNR42_003514</name>
</gene>
<name>A0A841I759_9DEIO</name>
<dbReference type="AlphaFoldDB" id="A0A841I759"/>
<evidence type="ECO:0000259" key="1">
    <source>
        <dbReference type="Pfam" id="PF16242"/>
    </source>
</evidence>
<dbReference type="Proteomes" id="UP000569951">
    <property type="component" value="Unassembled WGS sequence"/>
</dbReference>
<dbReference type="RefSeq" id="WP_183988785.1">
    <property type="nucleotide sequence ID" value="NZ_JACHHG010000020.1"/>
</dbReference>
<dbReference type="PANTHER" id="PTHR34818">
    <property type="entry name" value="PROTEIN BLI-3"/>
    <property type="match status" value="1"/>
</dbReference>
<dbReference type="InterPro" id="IPR052917">
    <property type="entry name" value="Stress-Dev_Protein"/>
</dbReference>
<dbReference type="PANTHER" id="PTHR34818:SF1">
    <property type="entry name" value="PROTEIN BLI-3"/>
    <property type="match status" value="1"/>
</dbReference>
<feature type="domain" description="General stress protein FMN-binding split barrel" evidence="1">
    <location>
        <begin position="6"/>
        <end position="152"/>
    </location>
</feature>
<dbReference type="SUPFAM" id="SSF50475">
    <property type="entry name" value="FMN-binding split barrel"/>
    <property type="match status" value="1"/>
</dbReference>
<keyword evidence="3" id="KW-1185">Reference proteome</keyword>
<dbReference type="Pfam" id="PF16242">
    <property type="entry name" value="Pyrid_ox_like"/>
    <property type="match status" value="1"/>
</dbReference>
<evidence type="ECO:0000313" key="2">
    <source>
        <dbReference type="EMBL" id="MBB6100049.1"/>
    </source>
</evidence>
<dbReference type="EMBL" id="JACHHG010000020">
    <property type="protein sequence ID" value="MBB6100049.1"/>
    <property type="molecule type" value="Genomic_DNA"/>
</dbReference>
<reference evidence="2 3" key="1">
    <citation type="submission" date="2020-08" db="EMBL/GenBank/DDBJ databases">
        <title>Genomic Encyclopedia of Type Strains, Phase IV (KMG-IV): sequencing the most valuable type-strain genomes for metagenomic binning, comparative biology and taxonomic classification.</title>
        <authorList>
            <person name="Goeker M."/>
        </authorList>
    </citation>
    <scope>NUCLEOTIDE SEQUENCE [LARGE SCALE GENOMIC DNA]</scope>
    <source>
        <strain evidence="2 3">DSM 21458</strain>
    </source>
</reference>
<dbReference type="InterPro" id="IPR038725">
    <property type="entry name" value="YdaG_split_barrel_FMN-bd"/>
</dbReference>
<protein>
    <submittedName>
        <fullName evidence="2">General stress protein 26</fullName>
    </submittedName>
</protein>
<accession>A0A841I759</accession>
<proteinExistence type="predicted"/>
<comment type="caution">
    <text evidence="2">The sequence shown here is derived from an EMBL/GenBank/DDBJ whole genome shotgun (WGS) entry which is preliminary data.</text>
</comment>
<dbReference type="InterPro" id="IPR012349">
    <property type="entry name" value="Split_barrel_FMN-bd"/>
</dbReference>
<organism evidence="2 3">
    <name type="scientific">Deinobacterium chartae</name>
    <dbReference type="NCBI Taxonomy" id="521158"/>
    <lineage>
        <taxon>Bacteria</taxon>
        <taxon>Thermotogati</taxon>
        <taxon>Deinococcota</taxon>
        <taxon>Deinococci</taxon>
        <taxon>Deinococcales</taxon>
        <taxon>Deinococcaceae</taxon>
        <taxon>Deinobacterium</taxon>
    </lineage>
</organism>
<dbReference type="Gene3D" id="2.30.110.10">
    <property type="entry name" value="Electron Transport, Fmn-binding Protein, Chain A"/>
    <property type="match status" value="1"/>
</dbReference>